<protein>
    <submittedName>
        <fullName evidence="1">Uncharacterized protein</fullName>
    </submittedName>
</protein>
<reference evidence="1 2" key="1">
    <citation type="submission" date="2019-07" db="EMBL/GenBank/DDBJ databases">
        <title>Finished genome of Venturia effusa.</title>
        <authorList>
            <person name="Young C.A."/>
            <person name="Cox M.P."/>
            <person name="Ganley A.R.D."/>
            <person name="David W.J."/>
        </authorList>
    </citation>
    <scope>NUCLEOTIDE SEQUENCE [LARGE SCALE GENOMIC DNA]</scope>
    <source>
        <strain evidence="2">albino</strain>
    </source>
</reference>
<gene>
    <name evidence="1" type="ORF">FKW77_006152</name>
</gene>
<organism evidence="1 2">
    <name type="scientific">Venturia effusa</name>
    <dbReference type="NCBI Taxonomy" id="50376"/>
    <lineage>
        <taxon>Eukaryota</taxon>
        <taxon>Fungi</taxon>
        <taxon>Dikarya</taxon>
        <taxon>Ascomycota</taxon>
        <taxon>Pezizomycotina</taxon>
        <taxon>Dothideomycetes</taxon>
        <taxon>Pleosporomycetidae</taxon>
        <taxon>Venturiales</taxon>
        <taxon>Venturiaceae</taxon>
        <taxon>Venturia</taxon>
    </lineage>
</organism>
<evidence type="ECO:0000313" key="2">
    <source>
        <dbReference type="Proteomes" id="UP000316270"/>
    </source>
</evidence>
<proteinExistence type="predicted"/>
<sequence length="102" mass="11096">MFTRRLTKNLRAINCVCAPTTTLGTISMPVESIHNVAATCGGSTGGNVAKTETGRYLLDNAWNVRSRRGKERPLEFVDKVETLRTKLTFGFTGMLGSADPDC</sequence>
<evidence type="ECO:0000313" key="1">
    <source>
        <dbReference type="EMBL" id="QDS72267.1"/>
    </source>
</evidence>
<dbReference type="AlphaFoldDB" id="A0A517L9G4"/>
<accession>A0A517L9G4</accession>
<dbReference type="Proteomes" id="UP000316270">
    <property type="component" value="Chromosome 7"/>
</dbReference>
<dbReference type="OrthoDB" id="2306919at2759"/>
<keyword evidence="2" id="KW-1185">Reference proteome</keyword>
<name>A0A517L9G4_9PEZI</name>
<dbReference type="EMBL" id="CP042191">
    <property type="protein sequence ID" value="QDS72267.1"/>
    <property type="molecule type" value="Genomic_DNA"/>
</dbReference>